<protein>
    <recommendedName>
        <fullName evidence="1">HNH nuclease domain-containing protein</fullName>
    </recommendedName>
</protein>
<dbReference type="CDD" id="cd00085">
    <property type="entry name" value="HNHc"/>
    <property type="match status" value="1"/>
</dbReference>
<evidence type="ECO:0000259" key="1">
    <source>
        <dbReference type="SMART" id="SM00507"/>
    </source>
</evidence>
<reference evidence="2" key="1">
    <citation type="submission" date="2020-02" db="EMBL/GenBank/DDBJ databases">
        <authorList>
            <person name="Meier V. D."/>
        </authorList>
    </citation>
    <scope>NUCLEOTIDE SEQUENCE</scope>
    <source>
        <strain evidence="2">AVDCRST_MAG57</strain>
    </source>
</reference>
<name>A0A6J4HCG2_9ACTN</name>
<accession>A0A6J4HCG2</accession>
<gene>
    <name evidence="2" type="ORF">AVDCRST_MAG57-445</name>
</gene>
<dbReference type="InterPro" id="IPR003615">
    <property type="entry name" value="HNH_nuc"/>
</dbReference>
<dbReference type="InterPro" id="IPR003870">
    <property type="entry name" value="DUF222"/>
</dbReference>
<dbReference type="AlphaFoldDB" id="A0A6J4HCG2"/>
<organism evidence="2">
    <name type="scientific">uncultured Blastococcus sp</name>
    <dbReference type="NCBI Taxonomy" id="217144"/>
    <lineage>
        <taxon>Bacteria</taxon>
        <taxon>Bacillati</taxon>
        <taxon>Actinomycetota</taxon>
        <taxon>Actinomycetes</taxon>
        <taxon>Geodermatophilales</taxon>
        <taxon>Geodermatophilaceae</taxon>
        <taxon>Blastococcus</taxon>
        <taxon>environmental samples</taxon>
    </lineage>
</organism>
<sequence>MRELLQSMLDSLDARPLEGLVTDEQVLDRTAVLVAVRNAVDAELTATVRKAENLQAPERDGQKSMRSWLRGHLRLSAGASAQLVRNGRVLEAFPAVAAAFAAGAVTAEQVAVISPAAAVDVQAEAVGQGIDLTELDRLLVDVASVQDHAALIQVVQLFLDRLDPDGAEPDPTEDRQLSIARHADGSRTIRGELDAVGGEKLETWLEALLQASRPAGDTRTRAQQLADALVQGVDNALAAGKGPILRTARPQVVVTIPLADLVDLAALPGAGATGFGAHISAARARMLACDGEITRIVFGPDGVPLDHGRTHRVVPRNLRRAVELRDQRCVFTGCDAPSYWCDVHHLIHWINDGETSLENSALLCERHHTKVHHGFRVEREPDGRWRTYRPDDTEIVLHEPLSLTRC</sequence>
<evidence type="ECO:0000313" key="2">
    <source>
        <dbReference type="EMBL" id="CAA9218201.1"/>
    </source>
</evidence>
<dbReference type="EMBL" id="CADCTI010000044">
    <property type="protein sequence ID" value="CAA9218201.1"/>
    <property type="molecule type" value="Genomic_DNA"/>
</dbReference>
<feature type="domain" description="HNH nuclease" evidence="1">
    <location>
        <begin position="317"/>
        <end position="369"/>
    </location>
</feature>
<dbReference type="SMART" id="SM00507">
    <property type="entry name" value="HNHc"/>
    <property type="match status" value="1"/>
</dbReference>
<dbReference type="Gene3D" id="1.10.30.50">
    <property type="match status" value="1"/>
</dbReference>
<dbReference type="Pfam" id="PF02720">
    <property type="entry name" value="DUF222"/>
    <property type="match status" value="1"/>
</dbReference>
<proteinExistence type="predicted"/>